<protein>
    <submittedName>
        <fullName evidence="4">Type II toxin-antitoxin system RatA family toxin</fullName>
    </submittedName>
</protein>
<dbReference type="PANTHER" id="PTHR12901:SF10">
    <property type="entry name" value="COENZYME Q-BINDING PROTEIN COQ10, MITOCHONDRIAL"/>
    <property type="match status" value="1"/>
</dbReference>
<evidence type="ECO:0000259" key="3">
    <source>
        <dbReference type="Pfam" id="PF03364"/>
    </source>
</evidence>
<comment type="caution">
    <text evidence="4">The sequence shown here is derived from an EMBL/GenBank/DDBJ whole genome shotgun (WGS) entry which is preliminary data.</text>
</comment>
<dbReference type="RefSeq" id="WP_148069495.1">
    <property type="nucleotide sequence ID" value="NZ_VRZA01000006.1"/>
</dbReference>
<evidence type="ECO:0000256" key="1">
    <source>
        <dbReference type="ARBA" id="ARBA00008918"/>
    </source>
</evidence>
<dbReference type="PANTHER" id="PTHR12901">
    <property type="entry name" value="SPERM PROTEIN HOMOLOG"/>
    <property type="match status" value="1"/>
</dbReference>
<dbReference type="Gene3D" id="3.30.530.20">
    <property type="match status" value="1"/>
</dbReference>
<dbReference type="AlphaFoldDB" id="A0A5C8ZVH2"/>
<proteinExistence type="inferred from homology"/>
<reference evidence="4 5" key="1">
    <citation type="submission" date="2019-08" db="EMBL/GenBank/DDBJ databases">
        <title>Parahaliea maris sp. nov., isolated from the surface seawater.</title>
        <authorList>
            <person name="Liu Y."/>
        </authorList>
    </citation>
    <scope>NUCLEOTIDE SEQUENCE [LARGE SCALE GENOMIC DNA]</scope>
    <source>
        <strain evidence="4 5">HSLHS9</strain>
    </source>
</reference>
<keyword evidence="2" id="KW-1277">Toxin-antitoxin system</keyword>
<dbReference type="InterPro" id="IPR005031">
    <property type="entry name" value="COQ10_START"/>
</dbReference>
<feature type="domain" description="Coenzyme Q-binding protein COQ10 START" evidence="3">
    <location>
        <begin position="10"/>
        <end position="134"/>
    </location>
</feature>
<sequence>MTNINRSALLPYRAAQIYDLVNDIEAYPSFMEGCVGATVLHREPGLVEARLDLSKGGISQSFSTRNFLEENRAIRLELLDGPFDRFHGCWDFKALGETACKVSLQLEFTASNAVLGLAAARLFDKVTNNLVDALAQRAMQVYGKEGAL</sequence>
<dbReference type="InterPro" id="IPR044996">
    <property type="entry name" value="COQ10-like"/>
</dbReference>
<evidence type="ECO:0000313" key="5">
    <source>
        <dbReference type="Proteomes" id="UP000321039"/>
    </source>
</evidence>
<dbReference type="CDD" id="cd07813">
    <property type="entry name" value="COQ10p_like"/>
    <property type="match status" value="1"/>
</dbReference>
<organism evidence="4 5">
    <name type="scientific">Parahaliea maris</name>
    <dbReference type="NCBI Taxonomy" id="2716870"/>
    <lineage>
        <taxon>Bacteria</taxon>
        <taxon>Pseudomonadati</taxon>
        <taxon>Pseudomonadota</taxon>
        <taxon>Gammaproteobacteria</taxon>
        <taxon>Cellvibrionales</taxon>
        <taxon>Halieaceae</taxon>
        <taxon>Parahaliea</taxon>
    </lineage>
</organism>
<accession>A0A5C8ZVH2</accession>
<dbReference type="InterPro" id="IPR023393">
    <property type="entry name" value="START-like_dom_sf"/>
</dbReference>
<keyword evidence="5" id="KW-1185">Reference proteome</keyword>
<dbReference type="GO" id="GO:0045333">
    <property type="term" value="P:cellular respiration"/>
    <property type="evidence" value="ECO:0007669"/>
    <property type="project" value="InterPro"/>
</dbReference>
<dbReference type="EMBL" id="VRZA01000006">
    <property type="protein sequence ID" value="TXS91261.1"/>
    <property type="molecule type" value="Genomic_DNA"/>
</dbReference>
<dbReference type="Proteomes" id="UP000321039">
    <property type="component" value="Unassembled WGS sequence"/>
</dbReference>
<evidence type="ECO:0000256" key="2">
    <source>
        <dbReference type="ARBA" id="ARBA00022649"/>
    </source>
</evidence>
<evidence type="ECO:0000313" key="4">
    <source>
        <dbReference type="EMBL" id="TXS91261.1"/>
    </source>
</evidence>
<dbReference type="SUPFAM" id="SSF55961">
    <property type="entry name" value="Bet v1-like"/>
    <property type="match status" value="1"/>
</dbReference>
<gene>
    <name evidence="4" type="ORF">FV139_16110</name>
</gene>
<name>A0A5C8ZVH2_9GAMM</name>
<comment type="similarity">
    <text evidence="1">Belongs to the ribosome association toxin RatA family.</text>
</comment>
<dbReference type="GO" id="GO:0048039">
    <property type="term" value="F:ubiquinone binding"/>
    <property type="evidence" value="ECO:0007669"/>
    <property type="project" value="InterPro"/>
</dbReference>
<dbReference type="Pfam" id="PF03364">
    <property type="entry name" value="Polyketide_cyc"/>
    <property type="match status" value="1"/>
</dbReference>